<dbReference type="AlphaFoldDB" id="A0ABC9NJT2"/>
<evidence type="ECO:0000313" key="1">
    <source>
        <dbReference type="EMBL" id="EDS90434.1"/>
    </source>
</evidence>
<comment type="caution">
    <text evidence="1">The sequence shown here is derived from an EMBL/GenBank/DDBJ whole genome shotgun (WGS) entry which is preliminary data.</text>
</comment>
<name>A0ABC9NJT2_ESCAT</name>
<dbReference type="EMBL" id="ABKX01000012">
    <property type="protein sequence ID" value="EDS90434.1"/>
    <property type="molecule type" value="Genomic_DNA"/>
</dbReference>
<sequence>MNVMMQSEIAQYFIACKKILRNSVICVDFSHPLLIASGLAELLQNLTLMILNFLG</sequence>
<dbReference type="Proteomes" id="UP000003042">
    <property type="component" value="Unassembled WGS sequence"/>
</dbReference>
<proteinExistence type="predicted"/>
<reference evidence="1 2" key="1">
    <citation type="submission" date="2008-02" db="EMBL/GenBank/DDBJ databases">
        <title>Annotation of Escherichia albertii TW07627.</title>
        <authorList>
            <person name="Sutton G."/>
            <person name="Whittam T.S."/>
            <person name="Sebastian Y."/>
        </authorList>
    </citation>
    <scope>NUCLEOTIDE SEQUENCE [LARGE SCALE GENOMIC DNA]</scope>
    <source>
        <strain evidence="1 2">TW07627</strain>
    </source>
</reference>
<gene>
    <name evidence="1" type="ORF">ESCAB7627_4034</name>
</gene>
<protein>
    <submittedName>
        <fullName evidence="1">Uncharacterized protein</fullName>
    </submittedName>
</protein>
<evidence type="ECO:0000313" key="2">
    <source>
        <dbReference type="Proteomes" id="UP000003042"/>
    </source>
</evidence>
<organism evidence="1 2">
    <name type="scientific">Escherichia albertii (strain TW07627)</name>
    <dbReference type="NCBI Taxonomy" id="502347"/>
    <lineage>
        <taxon>Bacteria</taxon>
        <taxon>Pseudomonadati</taxon>
        <taxon>Pseudomonadota</taxon>
        <taxon>Gammaproteobacteria</taxon>
        <taxon>Enterobacterales</taxon>
        <taxon>Enterobacteriaceae</taxon>
        <taxon>Escherichia</taxon>
    </lineage>
</organism>
<accession>A0ABC9NJT2</accession>